<evidence type="ECO:0000256" key="1">
    <source>
        <dbReference type="SAM" id="Phobius"/>
    </source>
</evidence>
<evidence type="ECO:0000313" key="3">
    <source>
        <dbReference type="Proteomes" id="UP000266723"/>
    </source>
</evidence>
<gene>
    <name evidence="2" type="ORF">DY000_02014888</name>
</gene>
<name>A0ABQ7D895_BRACR</name>
<accession>A0ABQ7D895</accession>
<feature type="transmembrane region" description="Helical" evidence="1">
    <location>
        <begin position="196"/>
        <end position="216"/>
    </location>
</feature>
<keyword evidence="3" id="KW-1185">Reference proteome</keyword>
<protein>
    <submittedName>
        <fullName evidence="2">Uncharacterized protein</fullName>
    </submittedName>
</protein>
<keyword evidence="1" id="KW-0812">Transmembrane</keyword>
<comment type="caution">
    <text evidence="2">The sequence shown here is derived from an EMBL/GenBank/DDBJ whole genome shotgun (WGS) entry which is preliminary data.</text>
</comment>
<keyword evidence="1" id="KW-0472">Membrane</keyword>
<organism evidence="2 3">
    <name type="scientific">Brassica cretica</name>
    <name type="common">Mustard</name>
    <dbReference type="NCBI Taxonomy" id="69181"/>
    <lineage>
        <taxon>Eukaryota</taxon>
        <taxon>Viridiplantae</taxon>
        <taxon>Streptophyta</taxon>
        <taxon>Embryophyta</taxon>
        <taxon>Tracheophyta</taxon>
        <taxon>Spermatophyta</taxon>
        <taxon>Magnoliopsida</taxon>
        <taxon>eudicotyledons</taxon>
        <taxon>Gunneridae</taxon>
        <taxon>Pentapetalae</taxon>
        <taxon>rosids</taxon>
        <taxon>malvids</taxon>
        <taxon>Brassicales</taxon>
        <taxon>Brassicaceae</taxon>
        <taxon>Brassiceae</taxon>
        <taxon>Brassica</taxon>
    </lineage>
</organism>
<feature type="transmembrane region" description="Helical" evidence="1">
    <location>
        <begin position="12"/>
        <end position="31"/>
    </location>
</feature>
<dbReference type="CDD" id="cd04481">
    <property type="entry name" value="RPA1_DBD_B_like"/>
    <property type="match status" value="1"/>
</dbReference>
<keyword evidence="1" id="KW-1133">Transmembrane helix</keyword>
<dbReference type="EMBL" id="QGKV02000759">
    <property type="protein sequence ID" value="KAF3568021.1"/>
    <property type="molecule type" value="Genomic_DNA"/>
</dbReference>
<evidence type="ECO:0000313" key="2">
    <source>
        <dbReference type="EMBL" id="KAF3568021.1"/>
    </source>
</evidence>
<dbReference type="Proteomes" id="UP000266723">
    <property type="component" value="Unassembled WGS sequence"/>
</dbReference>
<reference evidence="2 3" key="1">
    <citation type="journal article" date="2020" name="BMC Genomics">
        <title>Intraspecific diversification of the crop wild relative Brassica cretica Lam. using demographic model selection.</title>
        <authorList>
            <person name="Kioukis A."/>
            <person name="Michalopoulou V.A."/>
            <person name="Briers L."/>
            <person name="Pirintsos S."/>
            <person name="Studholme D.J."/>
            <person name="Pavlidis P."/>
            <person name="Sarris P.F."/>
        </authorList>
    </citation>
    <scope>NUCLEOTIDE SEQUENCE [LARGE SCALE GENOMIC DNA]</scope>
    <source>
        <strain evidence="3">cv. PFS-1207/04</strain>
    </source>
</reference>
<sequence length="380" mass="42593">MFLLSCVEHSGLAIISRPLAIIVAALTALSLVFLRNVAYDIVSLLLLVLVKLCSDRNKMRDSVLLKLALPRLNYPTVDFLMAYPWGREAYELLMDYVSNIVNKHLEKNKIDKHRFPFALHLWILDSVPILQSHFSTVIPVLDVEPSTPNFLCEKCIALKAPSLTQLLVVIPVLLAYIFLLLGGFGLSIIILPLARFLAGVEVVLAAGVFPYVLRLLTSFDAKTASRTDLTCRDPLEANPAAVRDRMGRDNLFAISRPKKVFVEDLAESHKTLEAVSAAGGETIEMVLVDAKVRLTQLKCVAYGIQNEKVNEFWCSTTANTVICVLSFWRIEWGEGGFKYITNTGGSQICFDDDIPEIQDFKSRFPRPHFKVLWVYPFTMA</sequence>
<feature type="transmembrane region" description="Helical" evidence="1">
    <location>
        <begin position="166"/>
        <end position="190"/>
    </location>
</feature>
<proteinExistence type="predicted"/>